<dbReference type="EMBL" id="BGPR01062704">
    <property type="protein sequence ID" value="GBO38086.1"/>
    <property type="molecule type" value="Genomic_DNA"/>
</dbReference>
<proteinExistence type="predicted"/>
<evidence type="ECO:0000313" key="3">
    <source>
        <dbReference type="Proteomes" id="UP000499080"/>
    </source>
</evidence>
<keyword evidence="3" id="KW-1185">Reference proteome</keyword>
<organism evidence="2 3">
    <name type="scientific">Araneus ventricosus</name>
    <name type="common">Orbweaver spider</name>
    <name type="synonym">Epeira ventricosa</name>
    <dbReference type="NCBI Taxonomy" id="182803"/>
    <lineage>
        <taxon>Eukaryota</taxon>
        <taxon>Metazoa</taxon>
        <taxon>Ecdysozoa</taxon>
        <taxon>Arthropoda</taxon>
        <taxon>Chelicerata</taxon>
        <taxon>Arachnida</taxon>
        <taxon>Araneae</taxon>
        <taxon>Araneomorphae</taxon>
        <taxon>Entelegynae</taxon>
        <taxon>Araneoidea</taxon>
        <taxon>Araneidae</taxon>
        <taxon>Araneus</taxon>
    </lineage>
</organism>
<dbReference type="Proteomes" id="UP000499080">
    <property type="component" value="Unassembled WGS sequence"/>
</dbReference>
<gene>
    <name evidence="2" type="ORF">AVEN_210578_1</name>
    <name evidence="1" type="ORF">AVEN_267889_1</name>
</gene>
<accession>A0A4Y2WN01</accession>
<evidence type="ECO:0000313" key="1">
    <source>
        <dbReference type="EMBL" id="GBO38081.1"/>
    </source>
</evidence>
<dbReference type="EMBL" id="BGPR01062699">
    <property type="protein sequence ID" value="GBO38081.1"/>
    <property type="molecule type" value="Genomic_DNA"/>
</dbReference>
<name>A0A4Y2WN01_ARAVE</name>
<sequence length="86" mass="10320">MSTIAEVDDCIRQFTCNITIAINLATKSRFVSGSFRLLPSFKVDKIKLKNRFREYYQQTFFTLYKRKAYKLQKEIHEDIVNFDNNR</sequence>
<protein>
    <submittedName>
        <fullName evidence="2">Uncharacterized protein</fullName>
    </submittedName>
</protein>
<reference evidence="2 3" key="1">
    <citation type="journal article" date="2019" name="Sci. Rep.">
        <title>Orb-weaving spider Araneus ventricosus genome elucidates the spidroin gene catalogue.</title>
        <authorList>
            <person name="Kono N."/>
            <person name="Nakamura H."/>
            <person name="Ohtoshi R."/>
            <person name="Moran D.A.P."/>
            <person name="Shinohara A."/>
            <person name="Yoshida Y."/>
            <person name="Fujiwara M."/>
            <person name="Mori M."/>
            <person name="Tomita M."/>
            <person name="Arakawa K."/>
        </authorList>
    </citation>
    <scope>NUCLEOTIDE SEQUENCE [LARGE SCALE GENOMIC DNA]</scope>
</reference>
<comment type="caution">
    <text evidence="2">The sequence shown here is derived from an EMBL/GenBank/DDBJ whole genome shotgun (WGS) entry which is preliminary data.</text>
</comment>
<dbReference type="AlphaFoldDB" id="A0A4Y2WN01"/>
<dbReference type="OrthoDB" id="6433336at2759"/>
<evidence type="ECO:0000313" key="2">
    <source>
        <dbReference type="EMBL" id="GBO38086.1"/>
    </source>
</evidence>